<reference evidence="2 4" key="2">
    <citation type="submission" date="2020-10" db="EMBL/GenBank/DDBJ databases">
        <title>Genome sequencing of Bifidobacterium eulemuris_DSMZ_100216.</title>
        <authorList>
            <person name="Kim J."/>
        </authorList>
    </citation>
    <scope>NUCLEOTIDE SEQUENCE [LARGE SCALE GENOMIC DNA]</scope>
    <source>
        <strain evidence="2 4">DSM 100216</strain>
    </source>
</reference>
<dbReference type="RefSeq" id="WP_158217201.1">
    <property type="nucleotide sequence ID" value="NZ_CP062938.1"/>
</dbReference>
<dbReference type="AlphaFoldDB" id="A0A261G9V6"/>
<reference evidence="1 3" key="1">
    <citation type="journal article" date="2017" name="BMC Genomics">
        <title>Comparative genomic and phylogenomic analyses of the Bifidobacteriaceae family.</title>
        <authorList>
            <person name="Lugli G.A."/>
            <person name="Milani C."/>
            <person name="Turroni F."/>
            <person name="Duranti S."/>
            <person name="Mancabelli L."/>
            <person name="Mangifesta M."/>
            <person name="Ferrario C."/>
            <person name="Modesto M."/>
            <person name="Mattarelli P."/>
            <person name="Jiri K."/>
            <person name="van Sinderen D."/>
            <person name="Ventura M."/>
        </authorList>
    </citation>
    <scope>NUCLEOTIDE SEQUENCE [LARGE SCALE GENOMIC DNA]</scope>
    <source>
        <strain evidence="1 3">DSM 100216</strain>
    </source>
</reference>
<dbReference type="Proteomes" id="UP000216057">
    <property type="component" value="Unassembled WGS sequence"/>
</dbReference>
<dbReference type="Proteomes" id="UP000593943">
    <property type="component" value="Chromosome"/>
</dbReference>
<organism evidence="1 3">
    <name type="scientific">Bifidobacterium eulemuris</name>
    <dbReference type="NCBI Taxonomy" id="1765219"/>
    <lineage>
        <taxon>Bacteria</taxon>
        <taxon>Bacillati</taxon>
        <taxon>Actinomycetota</taxon>
        <taxon>Actinomycetes</taxon>
        <taxon>Bifidobacteriales</taxon>
        <taxon>Bifidobacteriaceae</taxon>
        <taxon>Bifidobacterium</taxon>
    </lineage>
</organism>
<proteinExistence type="predicted"/>
<dbReference type="KEGG" id="beu:BE0216_04065"/>
<dbReference type="EMBL" id="MWWZ01000006">
    <property type="protein sequence ID" value="OZG68212.1"/>
    <property type="molecule type" value="Genomic_DNA"/>
</dbReference>
<dbReference type="EMBL" id="CP062938">
    <property type="protein sequence ID" value="QOL31731.1"/>
    <property type="molecule type" value="Genomic_DNA"/>
</dbReference>
<gene>
    <name evidence="2" type="ORF">BE0216_04065</name>
    <name evidence="1" type="ORF">BEUL_1225</name>
</gene>
<evidence type="ECO:0000313" key="3">
    <source>
        <dbReference type="Proteomes" id="UP000216057"/>
    </source>
</evidence>
<evidence type="ECO:0000313" key="1">
    <source>
        <dbReference type="EMBL" id="OZG68212.1"/>
    </source>
</evidence>
<name>A0A261G9V6_9BIFI</name>
<keyword evidence="4" id="KW-1185">Reference proteome</keyword>
<accession>A0A261G9V6</accession>
<evidence type="ECO:0000313" key="2">
    <source>
        <dbReference type="EMBL" id="QOL31731.1"/>
    </source>
</evidence>
<protein>
    <submittedName>
        <fullName evidence="1">Uncharacterized protein</fullName>
    </submittedName>
</protein>
<evidence type="ECO:0000313" key="4">
    <source>
        <dbReference type="Proteomes" id="UP000593943"/>
    </source>
</evidence>
<sequence>MLRRQWDEDMEQLERMVNTHAAQRETVVLPVERVMALAETVGSHAL</sequence>